<evidence type="ECO:0000259" key="4">
    <source>
        <dbReference type="Pfam" id="PF24903"/>
    </source>
</evidence>
<dbReference type="GO" id="GO:0003697">
    <property type="term" value="F:single-stranded DNA binding"/>
    <property type="evidence" value="ECO:0007669"/>
    <property type="project" value="TreeGrafter"/>
</dbReference>
<reference evidence="5" key="1">
    <citation type="submission" date="2022-12" db="EMBL/GenBank/DDBJ databases">
        <title>Chromosome-level genome assembly of the bean flower thrips Megalurothrips usitatus.</title>
        <authorList>
            <person name="Ma L."/>
            <person name="Liu Q."/>
            <person name="Li H."/>
            <person name="Cai W."/>
        </authorList>
    </citation>
    <scope>NUCLEOTIDE SEQUENCE</scope>
    <source>
        <strain evidence="5">Cailab_2022a</strain>
    </source>
</reference>
<dbReference type="PANTHER" id="PTHR21166:SF2">
    <property type="entry name" value="CELL DIVISION CONTROL PROTEIN 24 OB DOMAIN-CONTAINING PROTEIN-RELATED"/>
    <property type="match status" value="1"/>
</dbReference>
<evidence type="ECO:0000256" key="2">
    <source>
        <dbReference type="ARBA" id="ARBA00023254"/>
    </source>
</evidence>
<dbReference type="InterPro" id="IPR056880">
    <property type="entry name" value="OB_MEIOB_N"/>
</dbReference>
<comment type="similarity">
    <text evidence="3">Belongs to the MEIOB family.</text>
</comment>
<evidence type="ECO:0000313" key="5">
    <source>
        <dbReference type="EMBL" id="KAJ1523014.1"/>
    </source>
</evidence>
<gene>
    <name evidence="5" type="ORF">ONE63_002149</name>
</gene>
<dbReference type="Proteomes" id="UP001075354">
    <property type="component" value="Chromosome 11"/>
</dbReference>
<dbReference type="GO" id="GO:0008310">
    <property type="term" value="F:single-stranded DNA 3'-5' DNA exonuclease activity"/>
    <property type="evidence" value="ECO:0007669"/>
    <property type="project" value="TreeGrafter"/>
</dbReference>
<organism evidence="5 6">
    <name type="scientific">Megalurothrips usitatus</name>
    <name type="common">bean blossom thrips</name>
    <dbReference type="NCBI Taxonomy" id="439358"/>
    <lineage>
        <taxon>Eukaryota</taxon>
        <taxon>Metazoa</taxon>
        <taxon>Ecdysozoa</taxon>
        <taxon>Arthropoda</taxon>
        <taxon>Hexapoda</taxon>
        <taxon>Insecta</taxon>
        <taxon>Pterygota</taxon>
        <taxon>Neoptera</taxon>
        <taxon>Paraneoptera</taxon>
        <taxon>Thysanoptera</taxon>
        <taxon>Terebrantia</taxon>
        <taxon>Thripoidea</taxon>
        <taxon>Thripidae</taxon>
        <taxon>Megalurothrips</taxon>
    </lineage>
</organism>
<proteinExistence type="inferred from homology"/>
<feature type="domain" description="MEIOB-like N-terminal" evidence="4">
    <location>
        <begin position="7"/>
        <end position="143"/>
    </location>
</feature>
<evidence type="ECO:0000313" key="6">
    <source>
        <dbReference type="Proteomes" id="UP001075354"/>
    </source>
</evidence>
<dbReference type="GO" id="GO:0000712">
    <property type="term" value="P:resolution of meiotic recombination intermediates"/>
    <property type="evidence" value="ECO:0007669"/>
    <property type="project" value="TreeGrafter"/>
</dbReference>
<dbReference type="Gene3D" id="2.40.50.140">
    <property type="entry name" value="Nucleic acid-binding proteins"/>
    <property type="match status" value="2"/>
</dbReference>
<accession>A0AAV7XEC5</accession>
<dbReference type="AlphaFoldDB" id="A0AAV7XEC5"/>
<dbReference type="EMBL" id="JAPTSV010000011">
    <property type="protein sequence ID" value="KAJ1523014.1"/>
    <property type="molecule type" value="Genomic_DNA"/>
</dbReference>
<name>A0AAV7XEC5_9NEOP</name>
<sequence>MAAHIGVRRMALADVCPGLEDTLLIGIIIGSQNSRTVTIRKDLSLRGVWNFTFRDSEADFVNVTVWGTPAYIDSCTDKFHVGDVVSITNAKIAFRVTGGSEDTFRPEVSSPFQLTLTEGSSEMQHHDLPDAPSFMHLLHIPTRQSLDTVPVRDINSNGNVMQGNFVNLLVAVQNVQRVRQIKMQDGRQVECREVTVFDCTGSGLSLQLWEKELIYQASQWKSRETILYAVDIRMKWNNFRNSCIPTVTSKTIITVDPQVPDAECLRVYAHAAPLQATAIIDYLASNIVDAGTIRNVLSVRAVLSRAWADLNKTMSDDEQQFTALIYAAVTHLDLHHENVVVTKCTSCNKMVSGGNSCVNPECAVEQGSEMFVPLRVFNIRINLSDHTGTLKNCRLTADAAELVLGCTAPQFDSMSSDQKILLKWNLLLEHCAARILVLKASHERRQPYISLVSCNIADLAEVASRLPVL</sequence>
<dbReference type="SUPFAM" id="SSF50249">
    <property type="entry name" value="Nucleic acid-binding proteins"/>
    <property type="match status" value="2"/>
</dbReference>
<dbReference type="PANTHER" id="PTHR21166">
    <property type="entry name" value="CELL DIVISION CONTROL PROTEIN 24 OB DOMAIN-CONTAINING PROTEIN-RELATED"/>
    <property type="match status" value="1"/>
</dbReference>
<protein>
    <recommendedName>
        <fullName evidence="4">MEIOB-like N-terminal domain-containing protein</fullName>
    </recommendedName>
</protein>
<keyword evidence="2" id="KW-0469">Meiosis</keyword>
<keyword evidence="1" id="KW-0238">DNA-binding</keyword>
<evidence type="ECO:0000256" key="3">
    <source>
        <dbReference type="ARBA" id="ARBA00038329"/>
    </source>
</evidence>
<dbReference type="InterPro" id="IPR012340">
    <property type="entry name" value="NA-bd_OB-fold"/>
</dbReference>
<comment type="caution">
    <text evidence="5">The sequence shown here is derived from an EMBL/GenBank/DDBJ whole genome shotgun (WGS) entry which is preliminary data.</text>
</comment>
<keyword evidence="6" id="KW-1185">Reference proteome</keyword>
<dbReference type="Pfam" id="PF24903">
    <property type="entry name" value="OB_MEIOB_N"/>
    <property type="match status" value="1"/>
</dbReference>
<evidence type="ECO:0000256" key="1">
    <source>
        <dbReference type="ARBA" id="ARBA00023125"/>
    </source>
</evidence>
<dbReference type="InterPro" id="IPR052469">
    <property type="entry name" value="MEIOB"/>
</dbReference>